<reference evidence="3" key="1">
    <citation type="submission" date="2022-11" db="UniProtKB">
        <authorList>
            <consortium name="EnsemblMetazoa"/>
        </authorList>
    </citation>
    <scope>IDENTIFICATION</scope>
</reference>
<dbReference type="EnsemblMetazoa" id="XM_038217275.1">
    <property type="protein sequence ID" value="XP_038073203.1"/>
    <property type="gene ID" value="LOC119741499"/>
</dbReference>
<dbReference type="InterPro" id="IPR052797">
    <property type="entry name" value="RegFact_GeneExpr_CellDeath"/>
</dbReference>
<evidence type="ECO:0000313" key="4">
    <source>
        <dbReference type="Proteomes" id="UP000887568"/>
    </source>
</evidence>
<evidence type="ECO:0000313" key="3">
    <source>
        <dbReference type="EnsemblMetazoa" id="XP_038073203.1"/>
    </source>
</evidence>
<dbReference type="Gene3D" id="3.40.395.10">
    <property type="entry name" value="Adenoviral Proteinase, Chain A"/>
    <property type="match status" value="1"/>
</dbReference>
<organism evidence="3 4">
    <name type="scientific">Patiria miniata</name>
    <name type="common">Bat star</name>
    <name type="synonym">Asterina miniata</name>
    <dbReference type="NCBI Taxonomy" id="46514"/>
    <lineage>
        <taxon>Eukaryota</taxon>
        <taxon>Metazoa</taxon>
        <taxon>Echinodermata</taxon>
        <taxon>Eleutherozoa</taxon>
        <taxon>Asterozoa</taxon>
        <taxon>Asteroidea</taxon>
        <taxon>Valvatacea</taxon>
        <taxon>Valvatida</taxon>
        <taxon>Asterinidae</taxon>
        <taxon>Patiria</taxon>
    </lineage>
</organism>
<protein>
    <recommendedName>
        <fullName evidence="2">C2H2-type domain-containing protein</fullName>
    </recommendedName>
</protein>
<dbReference type="PROSITE" id="PS00028">
    <property type="entry name" value="ZINC_FINGER_C2H2_1"/>
    <property type="match status" value="2"/>
</dbReference>
<evidence type="ECO:0000259" key="2">
    <source>
        <dbReference type="PROSITE" id="PS00028"/>
    </source>
</evidence>
<dbReference type="PANTHER" id="PTHR33936">
    <property type="entry name" value="PROTEIN CBG17840"/>
    <property type="match status" value="1"/>
</dbReference>
<dbReference type="OMA" id="HEYRQAP"/>
<dbReference type="Gene3D" id="3.30.160.60">
    <property type="entry name" value="Classic Zinc Finger"/>
    <property type="match status" value="1"/>
</dbReference>
<dbReference type="RefSeq" id="XP_038073203.1">
    <property type="nucleotide sequence ID" value="XM_038217275.1"/>
</dbReference>
<proteinExistence type="predicted"/>
<dbReference type="AlphaFoldDB" id="A0A914BAI2"/>
<dbReference type="Proteomes" id="UP000887568">
    <property type="component" value="Unplaced"/>
</dbReference>
<accession>A0A914BAI2</accession>
<evidence type="ECO:0000256" key="1">
    <source>
        <dbReference type="SAM" id="MobiDB-lite"/>
    </source>
</evidence>
<feature type="region of interest" description="Disordered" evidence="1">
    <location>
        <begin position="303"/>
        <end position="345"/>
    </location>
</feature>
<sequence>MASSSASRNRRIKIQSVLDDNPILAAASQRAALCPQEVFKEQCWFEQTVTSPKDVIKPQLDQSLLRQYQEAIWHNDPSESLPQFGMTVDEMSCLCNNAELLSAHVIWLMELLNRIQKKAVCLYLQGSPAGSLIPHLQRKGWLLQSVRRLVVVASVAKDSENNVCLSNESGSHWVLLVVELQGKKVYYCDSLAWASPPIPSLLKTLQEYCNFFDYQVTPDSIILCHEPTPQGQGQHICSSNCMNYPLLPQDSHASGVFALISAVVSTYKSACYLKQTTDQEAYLREVLICWFMAGTIDLQNIQTKTGSSHQTPSDGTSQKPSKSLRSNSRKELGGKKEGSADDVEKKNENGRLECNVCHSMYGSRAALFKHKRSKHPDHEYRQAPDRSLVYCTECGIRCYKVARLVEHYQTQHGKQYSIQKKTFASEAEFQTWKKWVEKKSNAKFVQKHGRRSTPWTLVRTFHCNRSGFFVSKGQGKRSLKSKGSVKINAACPAFIKATEDCVMHSVEAEFCLDHIHECDVRYLRLSSDSRKMIAEKLLLGISVDAIVDEVRHSANTKDRDYHISRRDVLNVKLSLNLDIDSKAESAYQAEMESTKKEALQTVEEITSLIQTSSSVDILKNVQKHLKCVVKAGKGVLAVSDDHNYH</sequence>
<dbReference type="GeneID" id="119741499"/>
<name>A0A914BAI2_PATMI</name>
<dbReference type="InterPro" id="IPR038765">
    <property type="entry name" value="Papain-like_cys_pep_sf"/>
</dbReference>
<feature type="domain" description="C2H2-type" evidence="2">
    <location>
        <begin position="391"/>
        <end position="412"/>
    </location>
</feature>
<feature type="compositionally biased region" description="Polar residues" evidence="1">
    <location>
        <begin position="303"/>
        <end position="326"/>
    </location>
</feature>
<keyword evidence="4" id="KW-1185">Reference proteome</keyword>
<feature type="compositionally biased region" description="Basic and acidic residues" evidence="1">
    <location>
        <begin position="328"/>
        <end position="345"/>
    </location>
</feature>
<dbReference type="InterPro" id="IPR013087">
    <property type="entry name" value="Znf_C2H2_type"/>
</dbReference>
<feature type="domain" description="C2H2-type" evidence="2">
    <location>
        <begin position="354"/>
        <end position="375"/>
    </location>
</feature>
<dbReference type="SUPFAM" id="SSF54001">
    <property type="entry name" value="Cysteine proteinases"/>
    <property type="match status" value="1"/>
</dbReference>
<dbReference type="SMART" id="SM00355">
    <property type="entry name" value="ZnF_C2H2"/>
    <property type="match status" value="2"/>
</dbReference>
<dbReference type="OrthoDB" id="6341434at2759"/>
<dbReference type="PANTHER" id="PTHR33936:SF24">
    <property type="entry name" value="C2H2-TYPE DOMAIN-CONTAINING PROTEIN"/>
    <property type="match status" value="1"/>
</dbReference>